<protein>
    <recommendedName>
        <fullName evidence="2">DUF4426 domain-containing protein</fullName>
    </recommendedName>
</protein>
<dbReference type="OrthoDB" id="8563353at2"/>
<dbReference type="RefSeq" id="WP_012800150.1">
    <property type="nucleotide sequence ID" value="NC_013166.1"/>
</dbReference>
<dbReference type="AlphaFoldDB" id="C7R6W9"/>
<dbReference type="Gene3D" id="2.60.40.3340">
    <property type="entry name" value="Domain of unknown function DUF4426"/>
    <property type="match status" value="1"/>
</dbReference>
<reference evidence="3 4" key="1">
    <citation type="journal article" date="2009" name="Stand. Genomic Sci.">
        <title>Complete genome sequence of Kangiella koreensis type strain (SW-125).</title>
        <authorList>
            <person name="Han C."/>
            <person name="Sikorski J."/>
            <person name="Lapidus A."/>
            <person name="Nolan M."/>
            <person name="Glavina Del Rio T."/>
            <person name="Tice H."/>
            <person name="Cheng J.F."/>
            <person name="Lucas S."/>
            <person name="Chen F."/>
            <person name="Copeland A."/>
            <person name="Ivanova N."/>
            <person name="Mavromatis K."/>
            <person name="Ovchinnikova G."/>
            <person name="Pati A."/>
            <person name="Bruce D."/>
            <person name="Goodwin L."/>
            <person name="Pitluck S."/>
            <person name="Chen A."/>
            <person name="Palaniappan K."/>
            <person name="Land M."/>
            <person name="Hauser L."/>
            <person name="Chang Y.J."/>
            <person name="Jeffries C.D."/>
            <person name="Chain P."/>
            <person name="Saunders E."/>
            <person name="Brettin T."/>
            <person name="Goker M."/>
            <person name="Tindall B.J."/>
            <person name="Bristow J."/>
            <person name="Eisen J.A."/>
            <person name="Markowitz V."/>
            <person name="Hugenholtz P."/>
            <person name="Kyrpides N.C."/>
            <person name="Klenk H.P."/>
            <person name="Detter J.C."/>
        </authorList>
    </citation>
    <scope>NUCLEOTIDE SEQUENCE [LARGE SCALE GENOMIC DNA]</scope>
    <source>
        <strain evidence="4">DSM 16069 / KCTC 12182 / SW-125</strain>
    </source>
</reference>
<evidence type="ECO:0000259" key="2">
    <source>
        <dbReference type="Pfam" id="PF14467"/>
    </source>
</evidence>
<feature type="domain" description="DUF4426" evidence="2">
    <location>
        <begin position="32"/>
        <end position="153"/>
    </location>
</feature>
<evidence type="ECO:0000313" key="4">
    <source>
        <dbReference type="Proteomes" id="UP000001231"/>
    </source>
</evidence>
<accession>C7R6W9</accession>
<feature type="signal peptide" evidence="1">
    <location>
        <begin position="1"/>
        <end position="29"/>
    </location>
</feature>
<proteinExistence type="predicted"/>
<dbReference type="STRING" id="523791.Kkor_0214"/>
<evidence type="ECO:0000313" key="3">
    <source>
        <dbReference type="EMBL" id="ACV25635.1"/>
    </source>
</evidence>
<dbReference type="HOGENOM" id="CLU_141658_0_0_6"/>
<dbReference type="Pfam" id="PF14467">
    <property type="entry name" value="DUF4426"/>
    <property type="match status" value="1"/>
</dbReference>
<gene>
    <name evidence="3" type="ordered locus">Kkor_0214</name>
</gene>
<keyword evidence="4" id="KW-1185">Reference proteome</keyword>
<dbReference type="EMBL" id="CP001707">
    <property type="protein sequence ID" value="ACV25635.1"/>
    <property type="molecule type" value="Genomic_DNA"/>
</dbReference>
<dbReference type="InterPro" id="IPR025218">
    <property type="entry name" value="DUF4426"/>
</dbReference>
<dbReference type="InParanoid" id="C7R6W9"/>
<keyword evidence="1" id="KW-0732">Signal</keyword>
<dbReference type="eggNOG" id="ENOG503303T">
    <property type="taxonomic scope" value="Bacteria"/>
</dbReference>
<organism evidence="3 4">
    <name type="scientific">Kangiella koreensis (strain DSM 16069 / JCM 12317 / KCTC 12182 / SW-125)</name>
    <dbReference type="NCBI Taxonomy" id="523791"/>
    <lineage>
        <taxon>Bacteria</taxon>
        <taxon>Pseudomonadati</taxon>
        <taxon>Pseudomonadota</taxon>
        <taxon>Gammaproteobacteria</taxon>
        <taxon>Kangiellales</taxon>
        <taxon>Kangiellaceae</taxon>
        <taxon>Kangiella</taxon>
    </lineage>
</organism>
<dbReference type="KEGG" id="kko:Kkor_0214"/>
<evidence type="ECO:0000256" key="1">
    <source>
        <dbReference type="SAM" id="SignalP"/>
    </source>
</evidence>
<sequence length="153" mass="17239">MHTRISTLIYSLTTVASLLFGLQSNTAVAAEKKVGDYIIYYNAFNSSFLQPDIASNYKIPRSGLTAVLNVSIHKDGEPTKQPAVPANVQGKVTNNLSQFSQLAFKEIKEEKAIYYIADFQFRPEEETDIEFTIKVPGMDRPETISFKQKFYAE</sequence>
<feature type="chain" id="PRO_5002982149" description="DUF4426 domain-containing protein" evidence="1">
    <location>
        <begin position="30"/>
        <end position="153"/>
    </location>
</feature>
<dbReference type="Proteomes" id="UP000001231">
    <property type="component" value="Chromosome"/>
</dbReference>
<name>C7R6W9_KANKD</name>